<dbReference type="InterPro" id="IPR029058">
    <property type="entry name" value="AB_hydrolase_fold"/>
</dbReference>
<evidence type="ECO:0000256" key="2">
    <source>
        <dbReference type="ARBA" id="ARBA00023098"/>
    </source>
</evidence>
<feature type="compositionally biased region" description="Basic and acidic residues" evidence="3">
    <location>
        <begin position="30"/>
        <end position="54"/>
    </location>
</feature>
<keyword evidence="1" id="KW-0442">Lipid degradation</keyword>
<gene>
    <name evidence="5" type="ORF">TsocGM_17235</name>
</gene>
<dbReference type="InterPro" id="IPR000073">
    <property type="entry name" value="AB_hydrolase_1"/>
</dbReference>
<proteinExistence type="predicted"/>
<organism evidence="5 6">
    <name type="scientific">Tautonia sociabilis</name>
    <dbReference type="NCBI Taxonomy" id="2080755"/>
    <lineage>
        <taxon>Bacteria</taxon>
        <taxon>Pseudomonadati</taxon>
        <taxon>Planctomycetota</taxon>
        <taxon>Planctomycetia</taxon>
        <taxon>Isosphaerales</taxon>
        <taxon>Isosphaeraceae</taxon>
        <taxon>Tautonia</taxon>
    </lineage>
</organism>
<comment type="caution">
    <text evidence="5">The sequence shown here is derived from an EMBL/GenBank/DDBJ whole genome shotgun (WGS) entry which is preliminary data.</text>
</comment>
<keyword evidence="6" id="KW-1185">Reference proteome</keyword>
<reference evidence="5 6" key="2">
    <citation type="submission" date="2019-01" db="EMBL/GenBank/DDBJ databases">
        <title>Tautonia sociabilis, a novel thermotolerant planctomycete of Isosphaeraceae family, isolated from a 4000 m deep subterranean habitat.</title>
        <authorList>
            <person name="Kovaleva O.L."/>
            <person name="Elcheninov A.G."/>
            <person name="Van Heerden E."/>
            <person name="Toshchakov S.V."/>
            <person name="Novikov A."/>
            <person name="Bonch-Osmolovskaya E.A."/>
            <person name="Kublanov I.V."/>
        </authorList>
    </citation>
    <scope>NUCLEOTIDE SEQUENCE [LARGE SCALE GENOMIC DNA]</scope>
    <source>
        <strain evidence="5 6">GM2012</strain>
    </source>
</reference>
<dbReference type="SUPFAM" id="SSF53474">
    <property type="entry name" value="alpha/beta-Hydrolases"/>
    <property type="match status" value="1"/>
</dbReference>
<dbReference type="AlphaFoldDB" id="A0A432MGM0"/>
<name>A0A432MGM0_9BACT</name>
<evidence type="ECO:0000313" key="6">
    <source>
        <dbReference type="Proteomes" id="UP000280296"/>
    </source>
</evidence>
<dbReference type="Pfam" id="PF00561">
    <property type="entry name" value="Abhydrolase_1"/>
    <property type="match status" value="1"/>
</dbReference>
<accession>A0A432MGM0</accession>
<evidence type="ECO:0000256" key="1">
    <source>
        <dbReference type="ARBA" id="ARBA00022963"/>
    </source>
</evidence>
<evidence type="ECO:0000259" key="4">
    <source>
        <dbReference type="Pfam" id="PF00561"/>
    </source>
</evidence>
<dbReference type="Gene3D" id="3.40.50.1820">
    <property type="entry name" value="alpha/beta hydrolase"/>
    <property type="match status" value="1"/>
</dbReference>
<evidence type="ECO:0000313" key="5">
    <source>
        <dbReference type="EMBL" id="RUL85915.1"/>
    </source>
</evidence>
<reference evidence="5 6" key="1">
    <citation type="submission" date="2018-12" db="EMBL/GenBank/DDBJ databases">
        <authorList>
            <person name="Toschakov S.V."/>
        </authorList>
    </citation>
    <scope>NUCLEOTIDE SEQUENCE [LARGE SCALE GENOMIC DNA]</scope>
    <source>
        <strain evidence="5 6">GM2012</strain>
    </source>
</reference>
<feature type="region of interest" description="Disordered" evidence="3">
    <location>
        <begin position="1"/>
        <end position="80"/>
    </location>
</feature>
<protein>
    <submittedName>
        <fullName evidence="5">Alpha/beta fold hydrolase</fullName>
    </submittedName>
</protein>
<keyword evidence="5" id="KW-0378">Hydrolase</keyword>
<dbReference type="Proteomes" id="UP000280296">
    <property type="component" value="Unassembled WGS sequence"/>
</dbReference>
<feature type="domain" description="AB hydrolase-1" evidence="4">
    <location>
        <begin position="206"/>
        <end position="468"/>
    </location>
</feature>
<dbReference type="GO" id="GO:0016042">
    <property type="term" value="P:lipid catabolic process"/>
    <property type="evidence" value="ECO:0007669"/>
    <property type="project" value="UniProtKB-KW"/>
</dbReference>
<dbReference type="GO" id="GO:0016787">
    <property type="term" value="F:hydrolase activity"/>
    <property type="evidence" value="ECO:0007669"/>
    <property type="project" value="UniProtKB-KW"/>
</dbReference>
<dbReference type="PANTHER" id="PTHR11005">
    <property type="entry name" value="LYSOSOMAL ACID LIPASE-RELATED"/>
    <property type="match status" value="1"/>
</dbReference>
<evidence type="ECO:0000256" key="3">
    <source>
        <dbReference type="SAM" id="MobiDB-lite"/>
    </source>
</evidence>
<sequence>MVATIRRGLARRGSGRSRGLAEGEGAPIIRDQRRDRQGMFRESVRGRIPEEPRSPGRHPRRRPPSLLGSGDEIASDPLTSAVRRCRNMIRPTPGRGPRAANPLPHSRTEGARRIDAMDRRQAIRAAGLLMAQAAIGAKAARGQDFGALLEDFGKDLLRQQLSPENIQRTLKPHLSGELVPIRTADGWTLVAHRYRPVNGPRPGTLPVLLCHGLSYNSQFWDISPEVSLARFLAARGWDVWVADLRGSGLSSKWVARIDSAPTMVVGGMIRRATNNKVAPTGYASLDPKFAKWNLDDHIIYDVPALVHLVRSQTGAPEIAWIGHSMGGIIALGHLCRFQNPGIGRLVTVGSQMTMPNGQLAVQFLTELIALRNGQLAGQILPEELLIDSKTSIDNMFFNQGHVAPEVYRALTNDGIDVPSIGLLQQYLVLATRGELLDAGKRQSYAALLGNVQAPILISCGASDQLAPPPVQQFLFDRVGSADKTLMFFGRSQGFAADSGHSDALVGLTSRQQVYPTIERWLLGAR</sequence>
<dbReference type="EMBL" id="RYZH01000035">
    <property type="protein sequence ID" value="RUL85915.1"/>
    <property type="molecule type" value="Genomic_DNA"/>
</dbReference>
<keyword evidence="2" id="KW-0443">Lipid metabolism</keyword>